<reference evidence="6" key="1">
    <citation type="journal article" date="2022" name="ISME J.">
        <title>Identification of active gaseous-alkane degraders at natural gas seeps.</title>
        <authorList>
            <person name="Farhan Ul Haque M."/>
            <person name="Hernandez M."/>
            <person name="Crombie A.T."/>
            <person name="Murrell J.C."/>
        </authorList>
    </citation>
    <scope>NUCLEOTIDE SEQUENCE</scope>
    <source>
        <strain evidence="6">PC2</strain>
    </source>
</reference>
<keyword evidence="7" id="KW-1185">Reference proteome</keyword>
<organism evidence="6 7">
    <name type="scientific">Candidatus Rhodoblastus alkanivorans</name>
    <dbReference type="NCBI Taxonomy" id="2954117"/>
    <lineage>
        <taxon>Bacteria</taxon>
        <taxon>Pseudomonadati</taxon>
        <taxon>Pseudomonadota</taxon>
        <taxon>Alphaproteobacteria</taxon>
        <taxon>Hyphomicrobiales</taxon>
        <taxon>Rhodoblastaceae</taxon>
        <taxon>Rhodoblastus</taxon>
    </lineage>
</organism>
<dbReference type="Proteomes" id="UP001139104">
    <property type="component" value="Unassembled WGS sequence"/>
</dbReference>
<dbReference type="EMBL" id="JAIVFP010000001">
    <property type="protein sequence ID" value="MCI4683813.1"/>
    <property type="molecule type" value="Genomic_DNA"/>
</dbReference>
<dbReference type="InterPro" id="IPR040442">
    <property type="entry name" value="Pyrv_kinase-like_dom_sf"/>
</dbReference>
<feature type="chain" id="PRO_5046387852" evidence="4">
    <location>
        <begin position="20"/>
        <end position="235"/>
    </location>
</feature>
<evidence type="ECO:0000313" key="6">
    <source>
        <dbReference type="EMBL" id="MCI4683813.1"/>
    </source>
</evidence>
<dbReference type="InterPro" id="IPR015813">
    <property type="entry name" value="Pyrv/PenolPyrv_kinase-like_dom"/>
</dbReference>
<keyword evidence="2" id="KW-0479">Metal-binding</keyword>
<protein>
    <submittedName>
        <fullName evidence="6">Aldolase</fullName>
    </submittedName>
</protein>
<keyword evidence="3" id="KW-0460">Magnesium</keyword>
<evidence type="ECO:0000313" key="7">
    <source>
        <dbReference type="Proteomes" id="UP001139104"/>
    </source>
</evidence>
<dbReference type="Pfam" id="PF03328">
    <property type="entry name" value="HpcH_HpaI"/>
    <property type="match status" value="1"/>
</dbReference>
<evidence type="ECO:0000256" key="2">
    <source>
        <dbReference type="ARBA" id="ARBA00022723"/>
    </source>
</evidence>
<feature type="signal peptide" evidence="4">
    <location>
        <begin position="1"/>
        <end position="19"/>
    </location>
</feature>
<comment type="caution">
    <text evidence="6">The sequence shown here is derived from an EMBL/GenBank/DDBJ whole genome shotgun (WGS) entry which is preliminary data.</text>
</comment>
<dbReference type="InterPro" id="IPR005000">
    <property type="entry name" value="Aldolase/citrate-lyase_domain"/>
</dbReference>
<keyword evidence="4" id="KW-0732">Signal</keyword>
<evidence type="ECO:0000256" key="1">
    <source>
        <dbReference type="ARBA" id="ARBA00001946"/>
    </source>
</evidence>
<dbReference type="SUPFAM" id="SSF51621">
    <property type="entry name" value="Phosphoenolpyruvate/pyruvate domain"/>
    <property type="match status" value="1"/>
</dbReference>
<gene>
    <name evidence="6" type="ORF">K2U94_13745</name>
</gene>
<name>A0ABS9Z838_9HYPH</name>
<evidence type="ECO:0000259" key="5">
    <source>
        <dbReference type="Pfam" id="PF03328"/>
    </source>
</evidence>
<dbReference type="PANTHER" id="PTHR32308">
    <property type="entry name" value="LYASE BETA SUBUNIT, PUTATIVE (AFU_ORTHOLOGUE AFUA_4G13030)-RELATED"/>
    <property type="match status" value="1"/>
</dbReference>
<evidence type="ECO:0000256" key="4">
    <source>
        <dbReference type="SAM" id="SignalP"/>
    </source>
</evidence>
<comment type="cofactor">
    <cofactor evidence="1">
        <name>Mg(2+)</name>
        <dbReference type="ChEBI" id="CHEBI:18420"/>
    </cofactor>
</comment>
<accession>A0ABS9Z838</accession>
<feature type="domain" description="HpcH/HpaI aldolase/citrate lyase" evidence="5">
    <location>
        <begin position="2"/>
        <end position="217"/>
    </location>
</feature>
<proteinExistence type="predicted"/>
<sequence length="235" mass="23950">MRSILVVPAASPSFAAALASEADAFAIDLAVPGDAQAARRAATEMLAAAKAAGKIRLAMIHPLATGLADADLDAVMTAAPDGIVLPDATGGRDVQHLGAKLAVREAENDLADGSTRILALAADSPAAIFELGSLARAARRLIGIGRDERRLCERLGLAWPLVGDEPEPLRVARGLVVLAAAAAGAPAFDSAEPGEGEAYARACARAARDGFSGKFALTPDQALRINAAFAGVRRS</sequence>
<dbReference type="PANTHER" id="PTHR32308:SF0">
    <property type="entry name" value="HPCH_HPAI ALDOLASE_CITRATE LYASE DOMAIN-CONTAINING PROTEIN"/>
    <property type="match status" value="1"/>
</dbReference>
<dbReference type="RefSeq" id="WP_243067742.1">
    <property type="nucleotide sequence ID" value="NZ_JAIVFK010000006.1"/>
</dbReference>
<dbReference type="Gene3D" id="3.20.20.60">
    <property type="entry name" value="Phosphoenolpyruvate-binding domains"/>
    <property type="match status" value="1"/>
</dbReference>
<evidence type="ECO:0000256" key="3">
    <source>
        <dbReference type="ARBA" id="ARBA00022842"/>
    </source>
</evidence>